<dbReference type="AlphaFoldDB" id="A0A8J7GNH2"/>
<comment type="caution">
    <text evidence="2">The sequence shown here is derived from an EMBL/GenBank/DDBJ whole genome shotgun (WGS) entry which is preliminary data.</text>
</comment>
<feature type="compositionally biased region" description="Low complexity" evidence="1">
    <location>
        <begin position="41"/>
        <end position="50"/>
    </location>
</feature>
<reference evidence="2" key="1">
    <citation type="submission" date="2020-11" db="EMBL/GenBank/DDBJ databases">
        <title>Sequencing the genomes of 1000 actinobacteria strains.</title>
        <authorList>
            <person name="Klenk H.-P."/>
        </authorList>
    </citation>
    <scope>NUCLEOTIDE SEQUENCE</scope>
    <source>
        <strain evidence="2">DSM 45356</strain>
    </source>
</reference>
<evidence type="ECO:0000313" key="3">
    <source>
        <dbReference type="Proteomes" id="UP000622552"/>
    </source>
</evidence>
<evidence type="ECO:0000256" key="1">
    <source>
        <dbReference type="SAM" id="MobiDB-lite"/>
    </source>
</evidence>
<evidence type="ECO:0000313" key="2">
    <source>
        <dbReference type="EMBL" id="MBG6136004.1"/>
    </source>
</evidence>
<feature type="region of interest" description="Disordered" evidence="1">
    <location>
        <begin position="1"/>
        <end position="60"/>
    </location>
</feature>
<sequence>MTTTATLDRTDGVRMQTPTRGGYSGGYGSEPAPTRPAGPEPAVARCARPTVRPRRRTAWA</sequence>
<name>A0A8J7GNH2_9ACTN</name>
<accession>A0A8J7GNH2</accession>
<keyword evidence="3" id="KW-1185">Reference proteome</keyword>
<dbReference type="Proteomes" id="UP000622552">
    <property type="component" value="Unassembled WGS sequence"/>
</dbReference>
<proteinExistence type="predicted"/>
<dbReference type="EMBL" id="JADOUF010000001">
    <property type="protein sequence ID" value="MBG6136004.1"/>
    <property type="molecule type" value="Genomic_DNA"/>
</dbReference>
<gene>
    <name evidence="2" type="ORF">IW245_002198</name>
</gene>
<protein>
    <submittedName>
        <fullName evidence="2">Uncharacterized protein</fullName>
    </submittedName>
</protein>
<feature type="compositionally biased region" description="Basic residues" evidence="1">
    <location>
        <begin position="51"/>
        <end position="60"/>
    </location>
</feature>
<organism evidence="2 3">
    <name type="scientific">Longispora fulva</name>
    <dbReference type="NCBI Taxonomy" id="619741"/>
    <lineage>
        <taxon>Bacteria</taxon>
        <taxon>Bacillati</taxon>
        <taxon>Actinomycetota</taxon>
        <taxon>Actinomycetes</taxon>
        <taxon>Micromonosporales</taxon>
        <taxon>Micromonosporaceae</taxon>
        <taxon>Longispora</taxon>
    </lineage>
</organism>